<dbReference type="CDD" id="cd07960">
    <property type="entry name" value="Anticodon_Ia_Ile_BEm"/>
    <property type="match status" value="1"/>
</dbReference>
<dbReference type="FunFam" id="1.10.730.20:FF:000001">
    <property type="entry name" value="Isoleucine--tRNA ligase"/>
    <property type="match status" value="1"/>
</dbReference>
<comment type="function">
    <text evidence="12 14">Catalyzes the attachment of isoleucine to tRNA(Ile). As IleRS can inadvertently accommodate and process structurally similar amino acids such as valine, to avoid such errors it has two additional distinct tRNA(Ile)-dependent editing activities. One activity is designated as 'pretransfer' editing and involves the hydrolysis of activated Val-AMP. The other activity is designated 'posttransfer' editing and involves deacylation of mischarged Val-tRNA(Ile).</text>
</comment>
<evidence type="ECO:0000259" key="15">
    <source>
        <dbReference type="Pfam" id="PF00133"/>
    </source>
</evidence>
<dbReference type="Pfam" id="PF06827">
    <property type="entry name" value="zf-FPG_IleRS"/>
    <property type="match status" value="1"/>
</dbReference>
<comment type="subunit">
    <text evidence="3 14">Monomer.</text>
</comment>
<keyword evidence="9 14" id="KW-0067">ATP-binding</keyword>
<dbReference type="Gene3D" id="3.90.740.10">
    <property type="entry name" value="Valyl/Leucyl/Isoleucyl-tRNA synthetase, editing domain"/>
    <property type="match status" value="1"/>
</dbReference>
<evidence type="ECO:0000256" key="1">
    <source>
        <dbReference type="ARBA" id="ARBA00004496"/>
    </source>
</evidence>
<gene>
    <name evidence="14 18" type="primary">ileS</name>
    <name evidence="18" type="ORF">H9850_01460</name>
</gene>
<dbReference type="InterPro" id="IPR023585">
    <property type="entry name" value="Ile-tRNA-ligase_type1"/>
</dbReference>
<comment type="cofactor">
    <cofactor evidence="14">
        <name>Zn(2+)</name>
        <dbReference type="ChEBI" id="CHEBI:29105"/>
    </cofactor>
    <text evidence="14">Binds 1 zinc ion per subunit.</text>
</comment>
<dbReference type="InterPro" id="IPR050081">
    <property type="entry name" value="Ile-tRNA_ligase"/>
</dbReference>
<dbReference type="AlphaFoldDB" id="A0A9D1WBE8"/>
<evidence type="ECO:0000256" key="12">
    <source>
        <dbReference type="ARBA" id="ARBA00025217"/>
    </source>
</evidence>
<keyword evidence="4 14" id="KW-0963">Cytoplasm</keyword>
<protein>
    <recommendedName>
        <fullName evidence="14">Isoleucine--tRNA ligase</fullName>
        <ecNumber evidence="14">6.1.1.5</ecNumber>
    </recommendedName>
    <alternativeName>
        <fullName evidence="14">Isoleucyl-tRNA synthetase</fullName>
        <shortName evidence="14">IleRS</shortName>
    </alternativeName>
</protein>
<dbReference type="SUPFAM" id="SSF50677">
    <property type="entry name" value="ValRS/IleRS/LeuRS editing domain"/>
    <property type="match status" value="1"/>
</dbReference>
<feature type="binding site" evidence="14">
    <location>
        <position position="912"/>
    </location>
    <ligand>
        <name>Zn(2+)</name>
        <dbReference type="ChEBI" id="CHEBI:29105"/>
    </ligand>
</feature>
<keyword evidence="5 14" id="KW-0436">Ligase</keyword>
<evidence type="ECO:0000259" key="16">
    <source>
        <dbReference type="Pfam" id="PF06827"/>
    </source>
</evidence>
<evidence type="ECO:0000256" key="7">
    <source>
        <dbReference type="ARBA" id="ARBA00022741"/>
    </source>
</evidence>
<evidence type="ECO:0000256" key="11">
    <source>
        <dbReference type="ARBA" id="ARBA00023146"/>
    </source>
</evidence>
<evidence type="ECO:0000313" key="19">
    <source>
        <dbReference type="Proteomes" id="UP000886829"/>
    </source>
</evidence>
<evidence type="ECO:0000313" key="18">
    <source>
        <dbReference type="EMBL" id="HIX56121.1"/>
    </source>
</evidence>
<keyword evidence="7 14" id="KW-0547">Nucleotide-binding</keyword>
<dbReference type="Proteomes" id="UP000886829">
    <property type="component" value="Unassembled WGS sequence"/>
</dbReference>
<feature type="short sequence motif" description="'KMSKS' region" evidence="14">
    <location>
        <begin position="608"/>
        <end position="612"/>
    </location>
</feature>
<dbReference type="Gene3D" id="1.10.10.830">
    <property type="entry name" value="Ile-tRNA synthetase CP2 domain-like"/>
    <property type="match status" value="1"/>
</dbReference>
<evidence type="ECO:0000256" key="3">
    <source>
        <dbReference type="ARBA" id="ARBA00011245"/>
    </source>
</evidence>
<feature type="binding site" evidence="14">
    <location>
        <position position="929"/>
    </location>
    <ligand>
        <name>Zn(2+)</name>
        <dbReference type="ChEBI" id="CHEBI:29105"/>
    </ligand>
</feature>
<dbReference type="GO" id="GO:0005524">
    <property type="term" value="F:ATP binding"/>
    <property type="evidence" value="ECO:0007669"/>
    <property type="project" value="UniProtKB-UniRule"/>
</dbReference>
<dbReference type="Gene3D" id="3.40.50.620">
    <property type="entry name" value="HUPs"/>
    <property type="match status" value="2"/>
</dbReference>
<feature type="domain" description="Aminoacyl-tRNA synthetase class Ia" evidence="15">
    <location>
        <begin position="28"/>
        <end position="646"/>
    </location>
</feature>
<name>A0A9D1WBE8_9GAMM</name>
<comment type="catalytic activity">
    <reaction evidence="13 14">
        <text>tRNA(Ile) + L-isoleucine + ATP = L-isoleucyl-tRNA(Ile) + AMP + diphosphate</text>
        <dbReference type="Rhea" id="RHEA:11060"/>
        <dbReference type="Rhea" id="RHEA-COMP:9666"/>
        <dbReference type="Rhea" id="RHEA-COMP:9695"/>
        <dbReference type="ChEBI" id="CHEBI:30616"/>
        <dbReference type="ChEBI" id="CHEBI:33019"/>
        <dbReference type="ChEBI" id="CHEBI:58045"/>
        <dbReference type="ChEBI" id="CHEBI:78442"/>
        <dbReference type="ChEBI" id="CHEBI:78528"/>
        <dbReference type="ChEBI" id="CHEBI:456215"/>
        <dbReference type="EC" id="6.1.1.5"/>
    </reaction>
</comment>
<reference evidence="18" key="2">
    <citation type="submission" date="2021-04" db="EMBL/GenBank/DDBJ databases">
        <authorList>
            <person name="Gilroy R."/>
        </authorList>
    </citation>
    <scope>NUCLEOTIDE SEQUENCE</scope>
    <source>
        <strain evidence="18">USASDec5-558</strain>
    </source>
</reference>
<feature type="binding site" evidence="14">
    <location>
        <position position="567"/>
    </location>
    <ligand>
        <name>L-isoleucyl-5'-AMP</name>
        <dbReference type="ChEBI" id="CHEBI:178002"/>
    </ligand>
</feature>
<comment type="caution">
    <text evidence="18">The sequence shown here is derived from an EMBL/GenBank/DDBJ whole genome shotgun (WGS) entry which is preliminary data.</text>
</comment>
<dbReference type="NCBIfam" id="TIGR00392">
    <property type="entry name" value="ileS"/>
    <property type="match status" value="1"/>
</dbReference>
<dbReference type="EMBL" id="DXEV01000030">
    <property type="protein sequence ID" value="HIX56121.1"/>
    <property type="molecule type" value="Genomic_DNA"/>
</dbReference>
<feature type="binding site" evidence="14">
    <location>
        <position position="932"/>
    </location>
    <ligand>
        <name>Zn(2+)</name>
        <dbReference type="ChEBI" id="CHEBI:29105"/>
    </ligand>
</feature>
<dbReference type="InterPro" id="IPR014729">
    <property type="entry name" value="Rossmann-like_a/b/a_fold"/>
</dbReference>
<dbReference type="InterPro" id="IPR002301">
    <property type="entry name" value="Ile-tRNA-ligase"/>
</dbReference>
<dbReference type="FunFam" id="3.40.50.620:FF:000048">
    <property type="entry name" value="Isoleucine--tRNA ligase"/>
    <property type="match status" value="1"/>
</dbReference>
<feature type="short sequence motif" description="'HIGH' region" evidence="14">
    <location>
        <begin position="58"/>
        <end position="68"/>
    </location>
</feature>
<dbReference type="GO" id="GO:0004822">
    <property type="term" value="F:isoleucine-tRNA ligase activity"/>
    <property type="evidence" value="ECO:0007669"/>
    <property type="project" value="UniProtKB-UniRule"/>
</dbReference>
<feature type="domain" description="Methionyl/Valyl/Leucyl/Isoleucyl-tRNA synthetase anticodon-binding" evidence="17">
    <location>
        <begin position="691"/>
        <end position="849"/>
    </location>
</feature>
<keyword evidence="8 14" id="KW-0862">Zinc</keyword>
<evidence type="ECO:0000256" key="4">
    <source>
        <dbReference type="ARBA" id="ARBA00022490"/>
    </source>
</evidence>
<dbReference type="InterPro" id="IPR033708">
    <property type="entry name" value="Anticodon_Ile_BEm"/>
</dbReference>
<keyword evidence="10 14" id="KW-0648">Protein biosynthesis</keyword>
<accession>A0A9D1WBE8</accession>
<dbReference type="PRINTS" id="PR00984">
    <property type="entry name" value="TRNASYNTHILE"/>
</dbReference>
<comment type="subcellular location">
    <subcellularLocation>
        <location evidence="1 14">Cytoplasm</location>
    </subcellularLocation>
</comment>
<comment type="domain">
    <text evidence="14">IleRS has two distinct active sites: one for aminoacylation and one for editing. The misactivated valine is translocated from the active site to the editing site, which sterically excludes the correctly activated isoleucine. The single editing site contains two valyl binding pockets, one specific for each substrate (Val-AMP or Val-tRNA(Ile)).</text>
</comment>
<dbReference type="EC" id="6.1.1.5" evidence="14"/>
<organism evidence="18 19">
    <name type="scientific">Candidatus Anaerobiospirillum pullistercoris</name>
    <dbReference type="NCBI Taxonomy" id="2838452"/>
    <lineage>
        <taxon>Bacteria</taxon>
        <taxon>Pseudomonadati</taxon>
        <taxon>Pseudomonadota</taxon>
        <taxon>Gammaproteobacteria</taxon>
        <taxon>Aeromonadales</taxon>
        <taxon>Succinivibrionaceae</taxon>
        <taxon>Anaerobiospirillum</taxon>
    </lineage>
</organism>
<dbReference type="Pfam" id="PF08264">
    <property type="entry name" value="Anticodon_1"/>
    <property type="match status" value="1"/>
</dbReference>
<evidence type="ECO:0000256" key="14">
    <source>
        <dbReference type="HAMAP-Rule" id="MF_02002"/>
    </source>
</evidence>
<sequence length="946" mass="107795">MADYKSTLNLPQTAFPMRGDLAKREPAMLKKWEEQDLYHKIRQARENCNMFILHDGPPYANGNLHIGHAINKTLKDIIIKSKTLSGFDSPYVPGWDCHGLPIELKVEGEVGKPGDKIDAAQFREECRKYAKRQIQNQMADFKRLGVLGDWDHPYLTMDFATEANIIRALGKVIANGHFVLGYKPVYWCMDCQSALAEAEVEYYDVVSDAIYVRFVAEDENAVLKAFKAEGSNVGEGELSCIIWTTTPWTLPANRGICLNEAFEYALVQVKGEKPARYIMAQELVETVMKECGFADYQILATCKGKDLELLKFHHPFYDFSVPIVLGNHVTLDAGTGCVHNAGGHGVDDYNVSMKYGLEIFNPVGPDGCFLPDTQFFGGLNVFKANPKVIEVLQERHALLKSSKINHSYPHCWRHKTPVIFRATQQWFISMDGNGLRKRALEEIKGVRWIPAWGQHRIEAMVTQRTDWCISRQRTWGMPCAVLVNKETGKIHPRTSEIIEKVAQEVEKKGIQAWWDLKLEDLLPPEEVDLYYKDPNTLDVWFDSGSTHYSVVDQRPEFRGNQADLYLEGSDQHRGWFMSSLMLSVAIKDKAPYRQVLTHGFTVDEKGRKMSKSLGNVIAPQEIWDKMGADVLRLWIATNDYTGDIAVSHEIFKRSSDAYRRIRNTLRFLLANLNGFNPETDMVPFAEMVELDKWAVSLAKKTQESIINYYDNYDFHLVVKELMHFCSIELGSFYLDIIKDRQYTAKADSLARRSCQSALYLIAECLVRWIAPILSFTAQEVWEVMPGKRDEYVFTAYWFKHDQLQALDENSKFNSAYWERILAFRDEANRAIEQARNNGLIGGSLEAEVKVFAQGQVAEDLKALGDELRFVLITSKVTVSDEAAPADAFSVDLGDSKVAFVVTKSQAQKCERCWHYEEGVGQDAEHPTLCPRCLENILRFGEKRLFA</sequence>
<dbReference type="GO" id="GO:0006428">
    <property type="term" value="P:isoleucyl-tRNA aminoacylation"/>
    <property type="evidence" value="ECO:0007669"/>
    <property type="project" value="UniProtKB-UniRule"/>
</dbReference>
<comment type="similarity">
    <text evidence="2 14">Belongs to the class-I aminoacyl-tRNA synthetase family. IleS type 1 subfamily.</text>
</comment>
<evidence type="ECO:0000256" key="6">
    <source>
        <dbReference type="ARBA" id="ARBA00022723"/>
    </source>
</evidence>
<dbReference type="PANTHER" id="PTHR42765">
    <property type="entry name" value="SOLEUCYL-TRNA SYNTHETASE"/>
    <property type="match status" value="1"/>
</dbReference>
<evidence type="ECO:0000256" key="9">
    <source>
        <dbReference type="ARBA" id="ARBA00022840"/>
    </source>
</evidence>
<evidence type="ECO:0000256" key="2">
    <source>
        <dbReference type="ARBA" id="ARBA00006887"/>
    </source>
</evidence>
<evidence type="ECO:0000256" key="5">
    <source>
        <dbReference type="ARBA" id="ARBA00022598"/>
    </source>
</evidence>
<feature type="domain" description="Zinc finger FPG/IleRS-type" evidence="16">
    <location>
        <begin position="907"/>
        <end position="934"/>
    </location>
</feature>
<dbReference type="HAMAP" id="MF_02002">
    <property type="entry name" value="Ile_tRNA_synth_type1"/>
    <property type="match status" value="1"/>
</dbReference>
<dbReference type="FunFam" id="3.40.50.620:FF:000042">
    <property type="entry name" value="Isoleucine--tRNA ligase"/>
    <property type="match status" value="1"/>
</dbReference>
<feature type="binding site" evidence="14">
    <location>
        <position position="611"/>
    </location>
    <ligand>
        <name>ATP</name>
        <dbReference type="ChEBI" id="CHEBI:30616"/>
    </ligand>
</feature>
<dbReference type="Gene3D" id="1.10.730.20">
    <property type="match status" value="1"/>
</dbReference>
<evidence type="ECO:0000256" key="8">
    <source>
        <dbReference type="ARBA" id="ARBA00022833"/>
    </source>
</evidence>
<evidence type="ECO:0000256" key="13">
    <source>
        <dbReference type="ARBA" id="ARBA00048359"/>
    </source>
</evidence>
<dbReference type="PROSITE" id="PS00178">
    <property type="entry name" value="AA_TRNA_LIGASE_I"/>
    <property type="match status" value="1"/>
</dbReference>
<dbReference type="GO" id="GO:0005829">
    <property type="term" value="C:cytosol"/>
    <property type="evidence" value="ECO:0007669"/>
    <property type="project" value="TreeGrafter"/>
</dbReference>
<evidence type="ECO:0000256" key="10">
    <source>
        <dbReference type="ARBA" id="ARBA00022917"/>
    </source>
</evidence>
<keyword evidence="11 14" id="KW-0030">Aminoacyl-tRNA synthetase</keyword>
<proteinExistence type="inferred from homology"/>
<dbReference type="InterPro" id="IPR001412">
    <property type="entry name" value="aa-tRNA-synth_I_CS"/>
</dbReference>
<dbReference type="PANTHER" id="PTHR42765:SF1">
    <property type="entry name" value="ISOLEUCINE--TRNA LIGASE, MITOCHONDRIAL"/>
    <property type="match status" value="1"/>
</dbReference>
<dbReference type="InterPro" id="IPR009080">
    <property type="entry name" value="tRNAsynth_Ia_anticodon-bd"/>
</dbReference>
<keyword evidence="6 14" id="KW-0479">Metal-binding</keyword>
<dbReference type="GO" id="GO:0002161">
    <property type="term" value="F:aminoacyl-tRNA deacylase activity"/>
    <property type="evidence" value="ECO:0007669"/>
    <property type="project" value="InterPro"/>
</dbReference>
<evidence type="ECO:0000259" key="17">
    <source>
        <dbReference type="Pfam" id="PF08264"/>
    </source>
</evidence>
<dbReference type="InterPro" id="IPR013155">
    <property type="entry name" value="M/V/L/I-tRNA-synth_anticd-bd"/>
</dbReference>
<dbReference type="SUPFAM" id="SSF52374">
    <property type="entry name" value="Nucleotidylyl transferase"/>
    <property type="match status" value="1"/>
</dbReference>
<dbReference type="InterPro" id="IPR009008">
    <property type="entry name" value="Val/Leu/Ile-tRNA-synth_edit"/>
</dbReference>
<dbReference type="GO" id="GO:0008270">
    <property type="term" value="F:zinc ion binding"/>
    <property type="evidence" value="ECO:0007669"/>
    <property type="project" value="UniProtKB-UniRule"/>
</dbReference>
<dbReference type="InterPro" id="IPR002300">
    <property type="entry name" value="aa-tRNA-synth_Ia"/>
</dbReference>
<feature type="binding site" evidence="14">
    <location>
        <position position="909"/>
    </location>
    <ligand>
        <name>Zn(2+)</name>
        <dbReference type="ChEBI" id="CHEBI:29105"/>
    </ligand>
</feature>
<dbReference type="SUPFAM" id="SSF47323">
    <property type="entry name" value="Anticodon-binding domain of a subclass of class I aminoacyl-tRNA synthetases"/>
    <property type="match status" value="1"/>
</dbReference>
<dbReference type="GO" id="GO:0000049">
    <property type="term" value="F:tRNA binding"/>
    <property type="evidence" value="ECO:0007669"/>
    <property type="project" value="InterPro"/>
</dbReference>
<dbReference type="Pfam" id="PF00133">
    <property type="entry name" value="tRNA-synt_1"/>
    <property type="match status" value="1"/>
</dbReference>
<reference evidence="18" key="1">
    <citation type="journal article" date="2021" name="PeerJ">
        <title>Extensive microbial diversity within the chicken gut microbiome revealed by metagenomics and culture.</title>
        <authorList>
            <person name="Gilroy R."/>
            <person name="Ravi A."/>
            <person name="Getino M."/>
            <person name="Pursley I."/>
            <person name="Horton D.L."/>
            <person name="Alikhan N.F."/>
            <person name="Baker D."/>
            <person name="Gharbi K."/>
            <person name="Hall N."/>
            <person name="Watson M."/>
            <person name="Adriaenssens E.M."/>
            <person name="Foster-Nyarko E."/>
            <person name="Jarju S."/>
            <person name="Secka A."/>
            <person name="Antonio M."/>
            <person name="Oren A."/>
            <person name="Chaudhuri R.R."/>
            <person name="La Ragione R."/>
            <person name="Hildebrand F."/>
            <person name="Pallen M.J."/>
        </authorList>
    </citation>
    <scope>NUCLEOTIDE SEQUENCE</scope>
    <source>
        <strain evidence="18">USASDec5-558</strain>
    </source>
</reference>
<dbReference type="InterPro" id="IPR010663">
    <property type="entry name" value="Znf_FPG/IleRS"/>
</dbReference>